<dbReference type="SUPFAM" id="SSF48340">
    <property type="entry name" value="Interferon-induced guanylate-binding protein 1 (GBP1), C-terminal domain"/>
    <property type="match status" value="1"/>
</dbReference>
<dbReference type="InterPro" id="IPR027417">
    <property type="entry name" value="P-loop_NTPase"/>
</dbReference>
<keyword evidence="2" id="KW-0547">Nucleotide-binding</keyword>
<gene>
    <name evidence="9" type="primary">LOC113889641</name>
</gene>
<dbReference type="InterPro" id="IPR015894">
    <property type="entry name" value="Guanylate-bd_N"/>
</dbReference>
<evidence type="ECO:0000259" key="8">
    <source>
        <dbReference type="PROSITE" id="PS51715"/>
    </source>
</evidence>
<feature type="coiled-coil region" evidence="7">
    <location>
        <begin position="487"/>
        <end position="587"/>
    </location>
</feature>
<organism evidence="9 10">
    <name type="scientific">Bos indicus x Bos taurus</name>
    <name type="common">Hybrid cattle</name>
    <dbReference type="NCBI Taxonomy" id="30522"/>
    <lineage>
        <taxon>Eukaryota</taxon>
        <taxon>Metazoa</taxon>
        <taxon>Chordata</taxon>
        <taxon>Craniata</taxon>
        <taxon>Vertebrata</taxon>
        <taxon>Euteleostomi</taxon>
        <taxon>Mammalia</taxon>
        <taxon>Eutheria</taxon>
        <taxon>Laurasiatheria</taxon>
        <taxon>Artiodactyla</taxon>
        <taxon>Ruminantia</taxon>
        <taxon>Pecora</taxon>
        <taxon>Bovidae</taxon>
        <taxon>Bovinae</taxon>
        <taxon>Bos</taxon>
    </lineage>
</organism>
<reference evidence="9" key="2">
    <citation type="submission" date="2025-08" db="UniProtKB">
        <authorList>
            <consortium name="Ensembl"/>
        </authorList>
    </citation>
    <scope>IDENTIFICATION</scope>
</reference>
<keyword evidence="4" id="KW-0391">Immunity</keyword>
<sequence>MASGSTIMDPICLVRNQNNQLTVNPRALKILEQISQPVVVVAIAGLYRTGKSYLMNRLAGQNHGFRLGSTVRSETKGIWMWCVPHPSKENHILVLLDTEGLGNVEKDSKNDLWIFALAVLLSSTFIYNSMNSINDQALQQLHYVTELTELIRIKSSPISDDVEDSVEFVRFFPDFVWTVRDFMLELKFNGNPITEDEYLENALKLIPDENHQIQNSNLPRECIKKFFPRRKCFVFDRPASNRKQLLHLEEIPDNELDVNFKKQSKVFCSYIYTHAKTKTLKEGITITGKRLGTLVEAYVNAINSGSVPCLENAVTTLAQLENSAAVQKAADHYSEQMTKRLSLPTDTLQELLEVHAACEKEAIAVFMKHSFKDEKKDFQKKLLVMIKKKKEDFLLQDEEASVKYCQAELKKLSDPLMKSISEGTFSFPGGHRRYLEARNRFEENYKLIPRKGVKANQVLQSFLQSQAGVEEAILQADQALTDADKAMAAECAKKDAAEREQELLREKQNEEKQKMEAQERSFKENLAQLQEKMDRERENLRREQQTMLEHKLKMQKELLTEGFKKEAEALSKEINQLKEGIQTTEKSFNISDVFDMMSMALIAVLPGAYKVLGMGLKLLNDRMKGAEKPY</sequence>
<evidence type="ECO:0000256" key="3">
    <source>
        <dbReference type="ARBA" id="ARBA00022801"/>
    </source>
</evidence>
<comment type="similarity">
    <text evidence="6">Belongs to the TRAFAC class dynamin-like GTPase superfamily. GB1/RHD3 GTPase family.</text>
</comment>
<evidence type="ECO:0000256" key="5">
    <source>
        <dbReference type="ARBA" id="ARBA00023134"/>
    </source>
</evidence>
<dbReference type="Ensembl" id="ENSBIXT00005054413.1">
    <property type="protein sequence ID" value="ENSBIXP00005000339.1"/>
    <property type="gene ID" value="ENSBIXG00005030327.1"/>
</dbReference>
<evidence type="ECO:0000256" key="4">
    <source>
        <dbReference type="ARBA" id="ARBA00022859"/>
    </source>
</evidence>
<name>A0A4W2F571_BOBOX</name>
<proteinExistence type="inferred from homology"/>
<dbReference type="FunFam" id="1.20.1000.10:FF:000001">
    <property type="entry name" value="Guanylate binding protein 1"/>
    <property type="match status" value="1"/>
</dbReference>
<evidence type="ECO:0000313" key="9">
    <source>
        <dbReference type="Ensembl" id="ENSBIXP00005000339.1"/>
    </source>
</evidence>
<dbReference type="GeneTree" id="ENSGT00940000162370"/>
<keyword evidence="7" id="KW-0175">Coiled coil</keyword>
<evidence type="ECO:0000256" key="7">
    <source>
        <dbReference type="SAM" id="Coils"/>
    </source>
</evidence>
<dbReference type="Proteomes" id="UP000429181">
    <property type="component" value="Chromosome 3"/>
</dbReference>
<dbReference type="Pfam" id="PF02263">
    <property type="entry name" value="GBP"/>
    <property type="match status" value="1"/>
</dbReference>
<reference evidence="9 10" key="1">
    <citation type="submission" date="2018-11" db="EMBL/GenBank/DDBJ databases">
        <title>Haplotype-resolved cattle genomes.</title>
        <authorList>
            <person name="Low W.Y."/>
            <person name="Tearle R."/>
            <person name="Bickhart D.M."/>
            <person name="Rosen B.D."/>
            <person name="Koren S."/>
            <person name="Rhie A."/>
            <person name="Hiendleder S."/>
            <person name="Phillippy A.M."/>
            <person name="Smith T.P.L."/>
            <person name="Williams J.L."/>
        </authorList>
    </citation>
    <scope>NUCLEOTIDE SEQUENCE [LARGE SCALE GENOMIC DNA]</scope>
</reference>
<dbReference type="InterPro" id="IPR030386">
    <property type="entry name" value="G_GB1_RHD3_dom"/>
</dbReference>
<dbReference type="GO" id="GO:0003924">
    <property type="term" value="F:GTPase activity"/>
    <property type="evidence" value="ECO:0007669"/>
    <property type="project" value="InterPro"/>
</dbReference>
<dbReference type="InterPro" id="IPR003191">
    <property type="entry name" value="Guanylate-bd/ATL_C"/>
</dbReference>
<dbReference type="Gene3D" id="1.20.1000.10">
    <property type="entry name" value="Guanylate-binding protein, C-terminal domain"/>
    <property type="match status" value="1"/>
</dbReference>
<evidence type="ECO:0000256" key="6">
    <source>
        <dbReference type="PROSITE-ProRule" id="PRU01052"/>
    </source>
</evidence>
<dbReference type="GO" id="GO:0005525">
    <property type="term" value="F:GTP binding"/>
    <property type="evidence" value="ECO:0007669"/>
    <property type="project" value="UniProtKB-KW"/>
</dbReference>
<dbReference type="CDD" id="cd01851">
    <property type="entry name" value="GBP"/>
    <property type="match status" value="1"/>
</dbReference>
<dbReference type="PANTHER" id="PTHR10751">
    <property type="entry name" value="GUANYLATE BINDING PROTEIN"/>
    <property type="match status" value="1"/>
</dbReference>
<dbReference type="Pfam" id="PF02841">
    <property type="entry name" value="GBP_C"/>
    <property type="match status" value="1"/>
</dbReference>
<dbReference type="SUPFAM" id="SSF52540">
    <property type="entry name" value="P-loop containing nucleoside triphosphate hydrolases"/>
    <property type="match status" value="1"/>
</dbReference>
<dbReference type="Gene3D" id="3.40.50.300">
    <property type="entry name" value="P-loop containing nucleotide triphosphate hydrolases"/>
    <property type="match status" value="1"/>
</dbReference>
<dbReference type="InterPro" id="IPR037684">
    <property type="entry name" value="GBP_C"/>
</dbReference>
<dbReference type="PROSITE" id="PS51715">
    <property type="entry name" value="G_GB1_RHD3"/>
    <property type="match status" value="1"/>
</dbReference>
<keyword evidence="5" id="KW-0342">GTP-binding</keyword>
<dbReference type="AlphaFoldDB" id="A0A4W2F571"/>
<dbReference type="GO" id="GO:0045087">
    <property type="term" value="P:innate immune response"/>
    <property type="evidence" value="ECO:0007669"/>
    <property type="project" value="UniProtKB-KW"/>
</dbReference>
<evidence type="ECO:0000256" key="1">
    <source>
        <dbReference type="ARBA" id="ARBA00022588"/>
    </source>
</evidence>
<keyword evidence="3" id="KW-0378">Hydrolase</keyword>
<dbReference type="FunFam" id="3.40.50.300:FF:000422">
    <property type="entry name" value="Guanylate-binding protein 1"/>
    <property type="match status" value="1"/>
</dbReference>
<dbReference type="InterPro" id="IPR036543">
    <property type="entry name" value="Guanylate-bd_C_sf"/>
</dbReference>
<dbReference type="CDD" id="cd16269">
    <property type="entry name" value="GBP_C"/>
    <property type="match status" value="1"/>
</dbReference>
<keyword evidence="1" id="KW-0399">Innate immunity</keyword>
<evidence type="ECO:0000256" key="2">
    <source>
        <dbReference type="ARBA" id="ARBA00022741"/>
    </source>
</evidence>
<accession>A0A4W2F571</accession>
<protein>
    <submittedName>
        <fullName evidence="9">Guanylate-binding protein 4-like</fullName>
    </submittedName>
</protein>
<evidence type="ECO:0000313" key="10">
    <source>
        <dbReference type="Proteomes" id="UP000429181"/>
    </source>
</evidence>
<feature type="domain" description="GB1/RHD3-type G" evidence="8">
    <location>
        <begin position="35"/>
        <end position="276"/>
    </location>
</feature>